<proteinExistence type="predicted"/>
<organism evidence="1 2">
    <name type="scientific">Persicitalea jodogahamensis</name>
    <dbReference type="NCBI Taxonomy" id="402147"/>
    <lineage>
        <taxon>Bacteria</taxon>
        <taxon>Pseudomonadati</taxon>
        <taxon>Bacteroidota</taxon>
        <taxon>Cytophagia</taxon>
        <taxon>Cytophagales</taxon>
        <taxon>Spirosomataceae</taxon>
        <taxon>Persicitalea</taxon>
    </lineage>
</organism>
<reference evidence="1 2" key="1">
    <citation type="journal article" date="2014" name="Int. J. Syst. Evol. Microbiol.">
        <title>Complete genome sequence of Corynebacterium casei LMG S-19264T (=DSM 44701T), isolated from a smear-ripened cheese.</title>
        <authorList>
            <consortium name="US DOE Joint Genome Institute (JGI-PGF)"/>
            <person name="Walter F."/>
            <person name="Albersmeier A."/>
            <person name="Kalinowski J."/>
            <person name="Ruckert C."/>
        </authorList>
    </citation>
    <scope>NUCLEOTIDE SEQUENCE [LARGE SCALE GENOMIC DNA]</scope>
    <source>
        <strain evidence="1 2">KCTC 12866</strain>
    </source>
</reference>
<comment type="caution">
    <text evidence="1">The sequence shown here is derived from an EMBL/GenBank/DDBJ whole genome shotgun (WGS) entry which is preliminary data.</text>
</comment>
<dbReference type="RefSeq" id="WP_189563108.1">
    <property type="nucleotide sequence ID" value="NZ_BMXF01000001.1"/>
</dbReference>
<protein>
    <submittedName>
        <fullName evidence="1">Uncharacterized protein</fullName>
    </submittedName>
</protein>
<accession>A0A8J3D7N6</accession>
<gene>
    <name evidence="1" type="ORF">GCM10007390_08690</name>
</gene>
<evidence type="ECO:0000313" key="2">
    <source>
        <dbReference type="Proteomes" id="UP000598271"/>
    </source>
</evidence>
<dbReference type="AlphaFoldDB" id="A0A8J3D7N6"/>
<dbReference type="Proteomes" id="UP000598271">
    <property type="component" value="Unassembled WGS sequence"/>
</dbReference>
<name>A0A8J3D7N6_9BACT</name>
<sequence length="80" mass="9509">MANYLRIDGEAEIYNLAYIRKMWKADEPTEDTEDGLPVIYMELDTDKKLHIKFETKSQRDETFFDLLNKMDIFDIVTKAL</sequence>
<keyword evidence="2" id="KW-1185">Reference proteome</keyword>
<evidence type="ECO:0000313" key="1">
    <source>
        <dbReference type="EMBL" id="GHB57530.1"/>
    </source>
</evidence>
<dbReference type="EMBL" id="BMXF01000001">
    <property type="protein sequence ID" value="GHB57530.1"/>
    <property type="molecule type" value="Genomic_DNA"/>
</dbReference>